<organism evidence="5 6">
    <name type="scientific">Chromobacterium aquaticum</name>
    <dbReference type="NCBI Taxonomy" id="467180"/>
    <lineage>
        <taxon>Bacteria</taxon>
        <taxon>Pseudomonadati</taxon>
        <taxon>Pseudomonadota</taxon>
        <taxon>Betaproteobacteria</taxon>
        <taxon>Neisseriales</taxon>
        <taxon>Chromobacteriaceae</taxon>
        <taxon>Chromobacterium</taxon>
    </lineage>
</organism>
<protein>
    <submittedName>
        <fullName evidence="5">Metalloregulator ArsR/SmtB family transcription factor</fullName>
    </submittedName>
</protein>
<keyword evidence="3" id="KW-0804">Transcription</keyword>
<dbReference type="Pfam" id="PF01022">
    <property type="entry name" value="HTH_5"/>
    <property type="match status" value="1"/>
</dbReference>
<dbReference type="PANTHER" id="PTHR43132">
    <property type="entry name" value="ARSENICAL RESISTANCE OPERON REPRESSOR ARSR-RELATED"/>
    <property type="match status" value="1"/>
</dbReference>
<evidence type="ECO:0000256" key="2">
    <source>
        <dbReference type="ARBA" id="ARBA00023125"/>
    </source>
</evidence>
<dbReference type="SMART" id="SM00418">
    <property type="entry name" value="HTH_ARSR"/>
    <property type="match status" value="1"/>
</dbReference>
<dbReference type="CDD" id="cd00090">
    <property type="entry name" value="HTH_ARSR"/>
    <property type="match status" value="1"/>
</dbReference>
<dbReference type="EMBL" id="JBHSEK010000003">
    <property type="protein sequence ID" value="MFC4489446.1"/>
    <property type="molecule type" value="Genomic_DNA"/>
</dbReference>
<dbReference type="RefSeq" id="WP_231460765.1">
    <property type="nucleotide sequence ID" value="NZ_JAJOHW010000005.1"/>
</dbReference>
<dbReference type="PANTHER" id="PTHR43132:SF2">
    <property type="entry name" value="ARSENICAL RESISTANCE OPERON REPRESSOR ARSR-RELATED"/>
    <property type="match status" value="1"/>
</dbReference>
<dbReference type="NCBIfam" id="NF033788">
    <property type="entry name" value="HTH_metalloreg"/>
    <property type="match status" value="1"/>
</dbReference>
<dbReference type="PROSITE" id="PS50987">
    <property type="entry name" value="HTH_ARSR_2"/>
    <property type="match status" value="1"/>
</dbReference>
<accession>A0ABV8ZVG3</accession>
<reference evidence="6" key="1">
    <citation type="journal article" date="2019" name="Int. J. Syst. Evol. Microbiol.">
        <title>The Global Catalogue of Microorganisms (GCM) 10K type strain sequencing project: providing services to taxonomists for standard genome sequencing and annotation.</title>
        <authorList>
            <consortium name="The Broad Institute Genomics Platform"/>
            <consortium name="The Broad Institute Genome Sequencing Center for Infectious Disease"/>
            <person name="Wu L."/>
            <person name="Ma J."/>
        </authorList>
    </citation>
    <scope>NUCLEOTIDE SEQUENCE [LARGE SCALE GENOMIC DNA]</scope>
    <source>
        <strain evidence="6">CGMCC 4.7608</strain>
    </source>
</reference>
<dbReference type="InterPro" id="IPR011991">
    <property type="entry name" value="ArsR-like_HTH"/>
</dbReference>
<evidence type="ECO:0000313" key="5">
    <source>
        <dbReference type="EMBL" id="MFC4489446.1"/>
    </source>
</evidence>
<name>A0ABV8ZVG3_9NEIS</name>
<dbReference type="SUPFAM" id="SSF46785">
    <property type="entry name" value="Winged helix' DNA-binding domain"/>
    <property type="match status" value="1"/>
</dbReference>
<evidence type="ECO:0000256" key="1">
    <source>
        <dbReference type="ARBA" id="ARBA00023015"/>
    </source>
</evidence>
<proteinExistence type="predicted"/>
<dbReference type="Gene3D" id="1.10.10.10">
    <property type="entry name" value="Winged helix-like DNA-binding domain superfamily/Winged helix DNA-binding domain"/>
    <property type="match status" value="1"/>
</dbReference>
<keyword evidence="2" id="KW-0238">DNA-binding</keyword>
<dbReference type="InterPro" id="IPR036390">
    <property type="entry name" value="WH_DNA-bd_sf"/>
</dbReference>
<dbReference type="InterPro" id="IPR036388">
    <property type="entry name" value="WH-like_DNA-bd_sf"/>
</dbReference>
<comment type="caution">
    <text evidence="5">The sequence shown here is derived from an EMBL/GenBank/DDBJ whole genome shotgun (WGS) entry which is preliminary data.</text>
</comment>
<evidence type="ECO:0000256" key="3">
    <source>
        <dbReference type="ARBA" id="ARBA00023163"/>
    </source>
</evidence>
<keyword evidence="1" id="KW-0805">Transcription regulation</keyword>
<keyword evidence="6" id="KW-1185">Reference proteome</keyword>
<evidence type="ECO:0000313" key="6">
    <source>
        <dbReference type="Proteomes" id="UP001595999"/>
    </source>
</evidence>
<sequence>MDLNLLRANAGRAALLLKGLANEDRLLLLCQLVDGEKSVSELERLTGIHQPTLSQQLGVLRNEGLVTTRRDGKWVYYSVASQDALALLNALHALFCADASVGEAQ</sequence>
<dbReference type="Proteomes" id="UP001595999">
    <property type="component" value="Unassembled WGS sequence"/>
</dbReference>
<dbReference type="InterPro" id="IPR001845">
    <property type="entry name" value="HTH_ArsR_DNA-bd_dom"/>
</dbReference>
<dbReference type="PRINTS" id="PR00778">
    <property type="entry name" value="HTHARSR"/>
</dbReference>
<gene>
    <name evidence="5" type="ORF">ACFO0R_07410</name>
</gene>
<evidence type="ECO:0000259" key="4">
    <source>
        <dbReference type="PROSITE" id="PS50987"/>
    </source>
</evidence>
<feature type="domain" description="HTH arsR-type" evidence="4">
    <location>
        <begin position="5"/>
        <end position="99"/>
    </location>
</feature>
<dbReference type="InterPro" id="IPR051011">
    <property type="entry name" value="Metal_resp_trans_reg"/>
</dbReference>